<dbReference type="EMBL" id="AP017315">
    <property type="protein sequence ID" value="BAU31460.1"/>
    <property type="molecule type" value="Genomic_DNA"/>
</dbReference>
<feature type="compositionally biased region" description="Gly residues" evidence="6">
    <location>
        <begin position="437"/>
        <end position="446"/>
    </location>
</feature>
<evidence type="ECO:0000256" key="2">
    <source>
        <dbReference type="ARBA" id="ARBA00022475"/>
    </source>
</evidence>
<dbReference type="SUPFAM" id="SSF103473">
    <property type="entry name" value="MFS general substrate transporter"/>
    <property type="match status" value="1"/>
</dbReference>
<keyword evidence="3 7" id="KW-0812">Transmembrane</keyword>
<evidence type="ECO:0000259" key="8">
    <source>
        <dbReference type="PROSITE" id="PS50850"/>
    </source>
</evidence>
<dbReference type="GO" id="GO:0022857">
    <property type="term" value="F:transmembrane transporter activity"/>
    <property type="evidence" value="ECO:0007669"/>
    <property type="project" value="InterPro"/>
</dbReference>
<dbReference type="PANTHER" id="PTHR43124">
    <property type="entry name" value="PURINE EFFLUX PUMP PBUE"/>
    <property type="match status" value="1"/>
</dbReference>
<reference evidence="10" key="1">
    <citation type="submission" date="2015-12" db="EMBL/GenBank/DDBJ databases">
        <authorList>
            <person name="Shamseldin A."/>
            <person name="Moawad H."/>
            <person name="Abd El-Rahim W.M."/>
            <person name="Sadowsky M.J."/>
        </authorList>
    </citation>
    <scope>NUCLEOTIDE SEQUENCE [LARGE SCALE GENOMIC DNA]</scope>
    <source>
        <strain evidence="10">JAM AC0309</strain>
    </source>
</reference>
<dbReference type="InterPro" id="IPR050189">
    <property type="entry name" value="MFS_Efflux_Transporters"/>
</dbReference>
<accession>A0A0U5B6G6</accession>
<organism evidence="9 10">
    <name type="scientific">Microcella alkaliphila</name>
    <dbReference type="NCBI Taxonomy" id="279828"/>
    <lineage>
        <taxon>Bacteria</taxon>
        <taxon>Bacillati</taxon>
        <taxon>Actinomycetota</taxon>
        <taxon>Actinomycetes</taxon>
        <taxon>Micrococcales</taxon>
        <taxon>Microbacteriaceae</taxon>
        <taxon>Microcella</taxon>
    </lineage>
</organism>
<dbReference type="CDD" id="cd17324">
    <property type="entry name" value="MFS_NepI_like"/>
    <property type="match status" value="1"/>
</dbReference>
<feature type="transmembrane region" description="Helical" evidence="7">
    <location>
        <begin position="256"/>
        <end position="275"/>
    </location>
</feature>
<dbReference type="PANTHER" id="PTHR43124:SF3">
    <property type="entry name" value="CHLORAMPHENICOL EFFLUX PUMP RV0191"/>
    <property type="match status" value="1"/>
</dbReference>
<keyword evidence="2" id="KW-1003">Cell membrane</keyword>
<keyword evidence="4 7" id="KW-1133">Transmembrane helix</keyword>
<evidence type="ECO:0000256" key="6">
    <source>
        <dbReference type="SAM" id="MobiDB-lite"/>
    </source>
</evidence>
<evidence type="ECO:0000256" key="7">
    <source>
        <dbReference type="SAM" id="Phobius"/>
    </source>
</evidence>
<dbReference type="PROSITE" id="PS50850">
    <property type="entry name" value="MFS"/>
    <property type="match status" value="1"/>
</dbReference>
<dbReference type="Proteomes" id="UP000218965">
    <property type="component" value="Chromosome"/>
</dbReference>
<dbReference type="GO" id="GO:0005886">
    <property type="term" value="C:plasma membrane"/>
    <property type="evidence" value="ECO:0007669"/>
    <property type="project" value="UniProtKB-SubCell"/>
</dbReference>
<feature type="transmembrane region" description="Helical" evidence="7">
    <location>
        <begin position="12"/>
        <end position="33"/>
    </location>
</feature>
<dbReference type="RefSeq" id="WP_096420690.1">
    <property type="nucleotide sequence ID" value="NZ_AP017315.1"/>
</dbReference>
<name>A0A0U5B6G6_9MICO</name>
<feature type="transmembrane region" description="Helical" evidence="7">
    <location>
        <begin position="83"/>
        <end position="102"/>
    </location>
</feature>
<reference evidence="9 10" key="2">
    <citation type="submission" date="2016-01" db="EMBL/GenBank/DDBJ databases">
        <title>Microcella alkaliphila JAM AC0309 whole genome shotgun sequence.</title>
        <authorList>
            <person name="Kurata A."/>
            <person name="Hirose Y."/>
            <person name="Kishimoto N."/>
            <person name="Kobayashi T."/>
        </authorList>
    </citation>
    <scope>NUCLEOTIDE SEQUENCE [LARGE SCALE GENOMIC DNA]</scope>
    <source>
        <strain evidence="9 10">JAM AC0309</strain>
    </source>
</reference>
<feature type="region of interest" description="Disordered" evidence="6">
    <location>
        <begin position="423"/>
        <end position="446"/>
    </location>
</feature>
<dbReference type="InterPro" id="IPR036259">
    <property type="entry name" value="MFS_trans_sf"/>
</dbReference>
<feature type="transmembrane region" description="Helical" evidence="7">
    <location>
        <begin position="374"/>
        <end position="391"/>
    </location>
</feature>
<evidence type="ECO:0000256" key="1">
    <source>
        <dbReference type="ARBA" id="ARBA00004651"/>
    </source>
</evidence>
<dbReference type="InterPro" id="IPR020846">
    <property type="entry name" value="MFS_dom"/>
</dbReference>
<gene>
    <name evidence="9" type="ORF">MalAC0309_0588</name>
</gene>
<proteinExistence type="predicted"/>
<feature type="transmembrane region" description="Helical" evidence="7">
    <location>
        <begin position="213"/>
        <end position="236"/>
    </location>
</feature>
<feature type="transmembrane region" description="Helical" evidence="7">
    <location>
        <begin position="141"/>
        <end position="167"/>
    </location>
</feature>
<evidence type="ECO:0000256" key="5">
    <source>
        <dbReference type="ARBA" id="ARBA00023136"/>
    </source>
</evidence>
<protein>
    <submittedName>
        <fullName evidence="9">Sugar transporter</fullName>
    </submittedName>
</protein>
<evidence type="ECO:0000313" key="9">
    <source>
        <dbReference type="EMBL" id="BAU31460.1"/>
    </source>
</evidence>
<keyword evidence="5 7" id="KW-0472">Membrane</keyword>
<feature type="transmembrane region" description="Helical" evidence="7">
    <location>
        <begin position="53"/>
        <end position="71"/>
    </location>
</feature>
<dbReference type="OrthoDB" id="2810795at2"/>
<evidence type="ECO:0000313" key="10">
    <source>
        <dbReference type="Proteomes" id="UP000218965"/>
    </source>
</evidence>
<dbReference type="Pfam" id="PF07690">
    <property type="entry name" value="MFS_1"/>
    <property type="match status" value="1"/>
</dbReference>
<feature type="transmembrane region" description="Helical" evidence="7">
    <location>
        <begin position="343"/>
        <end position="368"/>
    </location>
</feature>
<dbReference type="Gene3D" id="1.20.1250.20">
    <property type="entry name" value="MFS general substrate transporter like domains"/>
    <property type="match status" value="1"/>
</dbReference>
<sequence length="446" mass="45096">MTTSPSDTATRPFPWVGLFTLAAAIFVMVTSEFLPTGLLPQIAADLEVTEPQVGLLVTIFAGTVVVATAPMAAATRRFQRKHLILVVLVVFAIANVAAALAPSYGLLVAARVLGGLAHGLFWAVAGAYAGYLVPKHQIARAVAITSGGGTAAFVMGVPAGTALGTAVGWRTSFLVIAGIVIVLLALVVKFLPAVNHAPTLATGEIAVPARRDATFPSVLFICLLVLVVVGGQNVFYTYIAPYLIGSVGFAEGAVGGLLFLYGGAGAIGLVLAGMLGSRYPRGALYGMLAVVIVAVTLLGLLAGVPAAVVVLLVVWGASFGGIPALLQTRLLHAASPRVRDVGAALLTTAFNIGIGGGAAIGGALFTVLPTPGLALVQAAIIGAGLLLLVIADTRRRGRQARGQTPPDTDDEIAGEGTVPLITGSIALPDHHRHGGEGDSSGDGAGR</sequence>
<feature type="domain" description="Major facilitator superfamily (MFS) profile" evidence="8">
    <location>
        <begin position="17"/>
        <end position="394"/>
    </location>
</feature>
<dbReference type="InterPro" id="IPR011701">
    <property type="entry name" value="MFS"/>
</dbReference>
<feature type="transmembrane region" description="Helical" evidence="7">
    <location>
        <begin position="308"/>
        <end position="331"/>
    </location>
</feature>
<feature type="transmembrane region" description="Helical" evidence="7">
    <location>
        <begin position="108"/>
        <end position="129"/>
    </location>
</feature>
<keyword evidence="9" id="KW-0762">Sugar transport</keyword>
<feature type="transmembrane region" description="Helical" evidence="7">
    <location>
        <begin position="173"/>
        <end position="192"/>
    </location>
</feature>
<evidence type="ECO:0000256" key="4">
    <source>
        <dbReference type="ARBA" id="ARBA00022989"/>
    </source>
</evidence>
<feature type="transmembrane region" description="Helical" evidence="7">
    <location>
        <begin position="282"/>
        <end position="302"/>
    </location>
</feature>
<comment type="subcellular location">
    <subcellularLocation>
        <location evidence="1">Cell membrane</location>
        <topology evidence="1">Multi-pass membrane protein</topology>
    </subcellularLocation>
</comment>
<keyword evidence="9" id="KW-0813">Transport</keyword>
<dbReference type="AlphaFoldDB" id="A0A0U5B6G6"/>
<dbReference type="KEGG" id="malk:MalAC0309_0588"/>
<evidence type="ECO:0000256" key="3">
    <source>
        <dbReference type="ARBA" id="ARBA00022692"/>
    </source>
</evidence>